<sequence>MEGRKAHLLKLFSYTACAAVGTYMVFGLEYRPLPDGSDHVFTRAQSWAKNQLDEFWMLDEERAARAAARAAAAADAASRRAAAAADRLRAASAAARSDTGAAAS</sequence>
<dbReference type="AlphaFoldDB" id="A0A0L0DV43"/>
<accession>A0A0L0DV43</accession>
<protein>
    <submittedName>
        <fullName evidence="1">Uncharacterized protein</fullName>
    </submittedName>
</protein>
<keyword evidence="2" id="KW-1185">Reference proteome</keyword>
<evidence type="ECO:0000313" key="2">
    <source>
        <dbReference type="Proteomes" id="UP000054408"/>
    </source>
</evidence>
<dbReference type="EMBL" id="GL349440">
    <property type="protein sequence ID" value="KNC56075.1"/>
    <property type="molecule type" value="Genomic_DNA"/>
</dbReference>
<dbReference type="Proteomes" id="UP000054408">
    <property type="component" value="Unassembled WGS sequence"/>
</dbReference>
<gene>
    <name evidence="1" type="ORF">AMSG_02087</name>
</gene>
<dbReference type="RefSeq" id="XP_013761119.1">
    <property type="nucleotide sequence ID" value="XM_013905665.1"/>
</dbReference>
<reference evidence="1 2" key="1">
    <citation type="submission" date="2010-05" db="EMBL/GenBank/DDBJ databases">
        <title>The Genome Sequence of Thecamonas trahens ATCC 50062.</title>
        <authorList>
            <consortium name="The Broad Institute Genome Sequencing Platform"/>
            <person name="Russ C."/>
            <person name="Cuomo C."/>
            <person name="Shea T."/>
            <person name="Young S.K."/>
            <person name="Zeng Q."/>
            <person name="Koehrsen M."/>
            <person name="Haas B."/>
            <person name="Borodovsky M."/>
            <person name="Guigo R."/>
            <person name="Alvarado L."/>
            <person name="Berlin A."/>
            <person name="Bochicchio J."/>
            <person name="Borenstein D."/>
            <person name="Chapman S."/>
            <person name="Chen Z."/>
            <person name="Freedman E."/>
            <person name="Gellesch M."/>
            <person name="Goldberg J."/>
            <person name="Griggs A."/>
            <person name="Gujja S."/>
            <person name="Heilman E."/>
            <person name="Heiman D."/>
            <person name="Hepburn T."/>
            <person name="Howarth C."/>
            <person name="Jen D."/>
            <person name="Larson L."/>
            <person name="Mehta T."/>
            <person name="Park D."/>
            <person name="Pearson M."/>
            <person name="Roberts A."/>
            <person name="Saif S."/>
            <person name="Shenoy N."/>
            <person name="Sisk P."/>
            <person name="Stolte C."/>
            <person name="Sykes S."/>
            <person name="Thomson T."/>
            <person name="Walk T."/>
            <person name="White J."/>
            <person name="Yandava C."/>
            <person name="Burger G."/>
            <person name="Gray M.W."/>
            <person name="Holland P.W.H."/>
            <person name="King N."/>
            <person name="Lang F.B.F."/>
            <person name="Roger A.J."/>
            <person name="Ruiz-Trillo I."/>
            <person name="Lander E."/>
            <person name="Nusbaum C."/>
        </authorList>
    </citation>
    <scope>NUCLEOTIDE SEQUENCE [LARGE SCALE GENOMIC DNA]</scope>
    <source>
        <strain evidence="1 2">ATCC 50062</strain>
    </source>
</reference>
<proteinExistence type="predicted"/>
<name>A0A0L0DV43_THETB</name>
<dbReference type="GeneID" id="25561798"/>
<organism evidence="1 2">
    <name type="scientific">Thecamonas trahens ATCC 50062</name>
    <dbReference type="NCBI Taxonomy" id="461836"/>
    <lineage>
        <taxon>Eukaryota</taxon>
        <taxon>Apusozoa</taxon>
        <taxon>Apusomonadida</taxon>
        <taxon>Apusomonadidae</taxon>
        <taxon>Thecamonas</taxon>
    </lineage>
</organism>
<evidence type="ECO:0000313" key="1">
    <source>
        <dbReference type="EMBL" id="KNC56075.1"/>
    </source>
</evidence>